<feature type="transmembrane region" description="Helical" evidence="1">
    <location>
        <begin position="6"/>
        <end position="24"/>
    </location>
</feature>
<reference evidence="2 3" key="1">
    <citation type="submission" date="2023-07" db="EMBL/GenBank/DDBJ databases">
        <title>Closed genoem sequence of Methanomicrococcus sp. Hf6.</title>
        <authorList>
            <person name="Poehlein A."/>
            <person name="Protasov E."/>
            <person name="Platt K."/>
            <person name="Reeh H."/>
            <person name="Daniel R."/>
            <person name="Brune A."/>
        </authorList>
    </citation>
    <scope>NUCLEOTIDE SEQUENCE [LARGE SCALE GENOMIC DNA]</scope>
    <source>
        <strain evidence="2 3">Hf6</strain>
    </source>
</reference>
<proteinExistence type="predicted"/>
<organism evidence="2 3">
    <name type="scientific">Methanimicrococcus hongohii</name>
    <dbReference type="NCBI Taxonomy" id="3028295"/>
    <lineage>
        <taxon>Archaea</taxon>
        <taxon>Methanobacteriati</taxon>
        <taxon>Methanobacteriota</taxon>
        <taxon>Stenosarchaea group</taxon>
        <taxon>Methanomicrobia</taxon>
        <taxon>Methanosarcinales</taxon>
        <taxon>Methanosarcinaceae</taxon>
        <taxon>Methanimicrococcus</taxon>
    </lineage>
</organism>
<dbReference type="Proteomes" id="UP001302978">
    <property type="component" value="Chromosome"/>
</dbReference>
<dbReference type="EMBL" id="CP131059">
    <property type="protein sequence ID" value="WNY24061.1"/>
    <property type="molecule type" value="Genomic_DNA"/>
</dbReference>
<sequence length="55" mass="6354">MDRKMIVNFIVIILLLLLVLVLRIMGIPNSICVIIAGFLGILCYFLKIIRFDFEI</sequence>
<accession>A0AA96V9Q5</accession>
<keyword evidence="3" id="KW-1185">Reference proteome</keyword>
<gene>
    <name evidence="2" type="ORF">MmiHf6_13860</name>
</gene>
<keyword evidence="1" id="KW-1133">Transmembrane helix</keyword>
<name>A0AA96V9Q5_9EURY</name>
<feature type="transmembrane region" description="Helical" evidence="1">
    <location>
        <begin position="31"/>
        <end position="49"/>
    </location>
</feature>
<keyword evidence="1" id="KW-0472">Membrane</keyword>
<dbReference type="KEGG" id="mehf:MmiHf6_13860"/>
<protein>
    <submittedName>
        <fullName evidence="2">Uncharacterized protein</fullName>
    </submittedName>
</protein>
<evidence type="ECO:0000313" key="2">
    <source>
        <dbReference type="EMBL" id="WNY24061.1"/>
    </source>
</evidence>
<evidence type="ECO:0000313" key="3">
    <source>
        <dbReference type="Proteomes" id="UP001302978"/>
    </source>
</evidence>
<evidence type="ECO:0000256" key="1">
    <source>
        <dbReference type="SAM" id="Phobius"/>
    </source>
</evidence>
<keyword evidence="1" id="KW-0812">Transmembrane</keyword>
<dbReference type="AlphaFoldDB" id="A0AA96V9Q5"/>